<name>A0A317JR83_9BACT</name>
<evidence type="ECO:0000256" key="1">
    <source>
        <dbReference type="ARBA" id="ARBA00010945"/>
    </source>
</evidence>
<dbReference type="InterPro" id="IPR036775">
    <property type="entry name" value="DNA_pol_Y-fam_lit_finger_sf"/>
</dbReference>
<reference evidence="3 4" key="1">
    <citation type="submission" date="2018-02" db="EMBL/GenBank/DDBJ databases">
        <title>Genomic Reconstructions from Amazon Rainforest and Pasture Soil Reveal Novel Insights into the Physiology of Candidate Phyla in Tropical Sites.</title>
        <authorList>
            <person name="Kroeger M.E."/>
            <person name="Delmont T."/>
            <person name="Eren A.M."/>
            <person name="Guo J."/>
            <person name="Meyer K.M."/>
            <person name="Khan K."/>
            <person name="Rodrigues J.L.M."/>
            <person name="Bohannan B.J.M."/>
            <person name="Tringe S."/>
            <person name="Borges C.D."/>
            <person name="Tiedje J."/>
            <person name="Tsai S.M."/>
            <person name="Nusslein K."/>
        </authorList>
    </citation>
    <scope>NUCLEOTIDE SEQUENCE [LARGE SCALE GENOMIC DNA]</scope>
    <source>
        <strain evidence="3">Amazon FNV 2010 28 9</strain>
    </source>
</reference>
<dbReference type="InterPro" id="IPR050116">
    <property type="entry name" value="DNA_polymerase-Y"/>
</dbReference>
<dbReference type="GO" id="GO:0006281">
    <property type="term" value="P:DNA repair"/>
    <property type="evidence" value="ECO:0007669"/>
    <property type="project" value="InterPro"/>
</dbReference>
<dbReference type="Pfam" id="PF11799">
    <property type="entry name" value="IMS_C"/>
    <property type="match status" value="1"/>
</dbReference>
<dbReference type="GO" id="GO:0042276">
    <property type="term" value="P:error-prone translesion synthesis"/>
    <property type="evidence" value="ECO:0007669"/>
    <property type="project" value="TreeGrafter"/>
</dbReference>
<accession>A0A317JR83</accession>
<dbReference type="Gene3D" id="3.30.1490.100">
    <property type="entry name" value="DNA polymerase, Y-family, little finger domain"/>
    <property type="match status" value="1"/>
</dbReference>
<organism evidence="3 4">
    <name type="scientific">Candidatus Cerribacteria bacterium 'Amazon FNV 2010 28 9'</name>
    <dbReference type="NCBI Taxonomy" id="2081795"/>
    <lineage>
        <taxon>Bacteria</taxon>
        <taxon>Candidatus Cerribacteria</taxon>
    </lineage>
</organism>
<dbReference type="GO" id="GO:0005829">
    <property type="term" value="C:cytosol"/>
    <property type="evidence" value="ECO:0007669"/>
    <property type="project" value="TreeGrafter"/>
</dbReference>
<dbReference type="GO" id="GO:0003887">
    <property type="term" value="F:DNA-directed DNA polymerase activity"/>
    <property type="evidence" value="ECO:0007669"/>
    <property type="project" value="TreeGrafter"/>
</dbReference>
<dbReference type="PROSITE" id="PS50173">
    <property type="entry name" value="UMUC"/>
    <property type="match status" value="1"/>
</dbReference>
<dbReference type="InterPro" id="IPR017961">
    <property type="entry name" value="DNA_pol_Y-fam_little_finger"/>
</dbReference>
<dbReference type="GO" id="GO:0009432">
    <property type="term" value="P:SOS response"/>
    <property type="evidence" value="ECO:0007669"/>
    <property type="project" value="TreeGrafter"/>
</dbReference>
<dbReference type="EMBL" id="PSRQ01000015">
    <property type="protein sequence ID" value="PWU24013.1"/>
    <property type="molecule type" value="Genomic_DNA"/>
</dbReference>
<dbReference type="GO" id="GO:0003684">
    <property type="term" value="F:damaged DNA binding"/>
    <property type="evidence" value="ECO:0007669"/>
    <property type="project" value="InterPro"/>
</dbReference>
<sequence length="272" mass="31291">MVQCNVGIAKNKLLAKMASEVAPKGGVLEITETNLDTILSTTPFRDVCGVGYRLEKKLTALGVQTPYQINLLDDTTLLDHFGPFWSQELRKIGKGEETHFLSHPPTTTHMQSVGRSFTVFRLCDNEEEIKHTIRNLLEEAAAKMRKMNLAGRSIGISLRGRDDRWSRYIKLGHYVRHTNEIFDLLYYQSYKKWKRPFPILKCSVYIGDLRPYEDIPLCWLPQWKKQDTIYTTMDAINHRFGLFTLKPASLLSKNIIKPEVTGFLGDKTYYGL</sequence>
<evidence type="ECO:0000259" key="2">
    <source>
        <dbReference type="PROSITE" id="PS50173"/>
    </source>
</evidence>
<evidence type="ECO:0000313" key="3">
    <source>
        <dbReference type="EMBL" id="PWU24013.1"/>
    </source>
</evidence>
<evidence type="ECO:0000313" key="4">
    <source>
        <dbReference type="Proteomes" id="UP000246104"/>
    </source>
</evidence>
<dbReference type="Gene3D" id="3.30.70.270">
    <property type="match status" value="1"/>
</dbReference>
<gene>
    <name evidence="3" type="ORF">C5B42_00960</name>
</gene>
<dbReference type="AlphaFoldDB" id="A0A317JR83"/>
<dbReference type="InterPro" id="IPR043502">
    <property type="entry name" value="DNA/RNA_pol_sf"/>
</dbReference>
<dbReference type="Pfam" id="PF11798">
    <property type="entry name" value="IMS_HHH"/>
    <property type="match status" value="1"/>
</dbReference>
<dbReference type="InterPro" id="IPR024728">
    <property type="entry name" value="PolY_HhH_motif"/>
</dbReference>
<proteinExistence type="inferred from homology"/>
<comment type="similarity">
    <text evidence="1">Belongs to the DNA polymerase type-Y family.</text>
</comment>
<comment type="caution">
    <text evidence="3">The sequence shown here is derived from an EMBL/GenBank/DDBJ whole genome shotgun (WGS) entry which is preliminary data.</text>
</comment>
<dbReference type="PANTHER" id="PTHR11076:SF33">
    <property type="entry name" value="DNA POLYMERASE KAPPA"/>
    <property type="match status" value="1"/>
</dbReference>
<protein>
    <recommendedName>
        <fullName evidence="2">UmuC domain-containing protein</fullName>
    </recommendedName>
</protein>
<feature type="domain" description="UmuC" evidence="2">
    <location>
        <begin position="1"/>
        <end position="51"/>
    </location>
</feature>
<dbReference type="PANTHER" id="PTHR11076">
    <property type="entry name" value="DNA REPAIR POLYMERASE UMUC / TRANSFERASE FAMILY MEMBER"/>
    <property type="match status" value="1"/>
</dbReference>
<dbReference type="SUPFAM" id="SSF100879">
    <property type="entry name" value="Lesion bypass DNA polymerase (Y-family), little finger domain"/>
    <property type="match status" value="1"/>
</dbReference>
<dbReference type="InterPro" id="IPR001126">
    <property type="entry name" value="UmuC"/>
</dbReference>
<dbReference type="Proteomes" id="UP000246104">
    <property type="component" value="Unassembled WGS sequence"/>
</dbReference>
<dbReference type="Gene3D" id="1.10.150.20">
    <property type="entry name" value="5' to 3' exonuclease, C-terminal subdomain"/>
    <property type="match status" value="1"/>
</dbReference>
<dbReference type="SUPFAM" id="SSF56672">
    <property type="entry name" value="DNA/RNA polymerases"/>
    <property type="match status" value="1"/>
</dbReference>
<dbReference type="InterPro" id="IPR043128">
    <property type="entry name" value="Rev_trsase/Diguanyl_cyclase"/>
</dbReference>